<gene>
    <name evidence="1" type="ORF">J1C48_11425</name>
</gene>
<proteinExistence type="predicted"/>
<evidence type="ECO:0000313" key="1">
    <source>
        <dbReference type="EMBL" id="MBO0663189.1"/>
    </source>
</evidence>
<dbReference type="AlphaFoldDB" id="A0A939FYG5"/>
<comment type="caution">
    <text evidence="1">The sequence shown here is derived from an EMBL/GenBank/DDBJ whole genome shotgun (WGS) entry which is preliminary data.</text>
</comment>
<name>A0A939FYG5_9HYPH</name>
<protein>
    <submittedName>
        <fullName evidence="1">Uncharacterized protein</fullName>
    </submittedName>
</protein>
<sequence length="88" mass="10131">MLGDYHAWYEDHIAKLLSVPGVRLARRFESIEGEMRFMALYEVDDVSVFDSAAYKAVGRFGEMEAHVRFTRNVYREIPIKGFDGPADL</sequence>
<evidence type="ECO:0000313" key="2">
    <source>
        <dbReference type="Proteomes" id="UP000664122"/>
    </source>
</evidence>
<dbReference type="RefSeq" id="WP_207257982.1">
    <property type="nucleotide sequence ID" value="NZ_JAFMPP010000009.1"/>
</dbReference>
<keyword evidence="2" id="KW-1185">Reference proteome</keyword>
<reference evidence="1" key="1">
    <citation type="submission" date="2021-03" db="EMBL/GenBank/DDBJ databases">
        <title>Whole genome sequence of Jiella sp. CQZ9-1.</title>
        <authorList>
            <person name="Tuo L."/>
        </authorList>
    </citation>
    <scope>NUCLEOTIDE SEQUENCE</scope>
    <source>
        <strain evidence="1">CQZ9-1</strain>
    </source>
</reference>
<accession>A0A939FYG5</accession>
<organism evidence="1 2">
    <name type="scientific">Jiella flava</name>
    <dbReference type="NCBI Taxonomy" id="2816857"/>
    <lineage>
        <taxon>Bacteria</taxon>
        <taxon>Pseudomonadati</taxon>
        <taxon>Pseudomonadota</taxon>
        <taxon>Alphaproteobacteria</taxon>
        <taxon>Hyphomicrobiales</taxon>
        <taxon>Aurantimonadaceae</taxon>
        <taxon>Jiella</taxon>
    </lineage>
</organism>
<dbReference type="EMBL" id="JAFMPP010000009">
    <property type="protein sequence ID" value="MBO0663189.1"/>
    <property type="molecule type" value="Genomic_DNA"/>
</dbReference>
<dbReference type="Proteomes" id="UP000664122">
    <property type="component" value="Unassembled WGS sequence"/>
</dbReference>